<dbReference type="InterPro" id="IPR050366">
    <property type="entry name" value="BP-dependent_transpt_permease"/>
</dbReference>
<feature type="transmembrane region" description="Helical" evidence="7">
    <location>
        <begin position="269"/>
        <end position="292"/>
    </location>
</feature>
<dbReference type="Pfam" id="PF00528">
    <property type="entry name" value="BPD_transp_1"/>
    <property type="match status" value="1"/>
</dbReference>
<evidence type="ECO:0000256" key="6">
    <source>
        <dbReference type="ARBA" id="ARBA00023136"/>
    </source>
</evidence>
<feature type="transmembrane region" description="Helical" evidence="7">
    <location>
        <begin position="107"/>
        <end position="130"/>
    </location>
</feature>
<accession>A0A0F5K4Y0</accession>
<dbReference type="SUPFAM" id="SSF161098">
    <property type="entry name" value="MetI-like"/>
    <property type="match status" value="1"/>
</dbReference>
<keyword evidence="2 7" id="KW-0813">Transport</keyword>
<dbReference type="OrthoDB" id="9783218at2"/>
<dbReference type="GO" id="GO:0005886">
    <property type="term" value="C:plasma membrane"/>
    <property type="evidence" value="ECO:0007669"/>
    <property type="project" value="UniProtKB-SubCell"/>
</dbReference>
<organism evidence="9 10">
    <name type="scientific">Robbsia andropogonis</name>
    <dbReference type="NCBI Taxonomy" id="28092"/>
    <lineage>
        <taxon>Bacteria</taxon>
        <taxon>Pseudomonadati</taxon>
        <taxon>Pseudomonadota</taxon>
        <taxon>Betaproteobacteria</taxon>
        <taxon>Burkholderiales</taxon>
        <taxon>Burkholderiaceae</taxon>
        <taxon>Robbsia</taxon>
    </lineage>
</organism>
<dbReference type="GO" id="GO:0071916">
    <property type="term" value="F:dipeptide transmembrane transporter activity"/>
    <property type="evidence" value="ECO:0007669"/>
    <property type="project" value="TreeGrafter"/>
</dbReference>
<feature type="transmembrane region" description="Helical" evidence="7">
    <location>
        <begin position="142"/>
        <end position="160"/>
    </location>
</feature>
<evidence type="ECO:0000256" key="2">
    <source>
        <dbReference type="ARBA" id="ARBA00022448"/>
    </source>
</evidence>
<dbReference type="PANTHER" id="PTHR43386">
    <property type="entry name" value="OLIGOPEPTIDE TRANSPORT SYSTEM PERMEASE PROTEIN APPC"/>
    <property type="match status" value="1"/>
</dbReference>
<dbReference type="STRING" id="28092.WM40_03820"/>
<evidence type="ECO:0000256" key="5">
    <source>
        <dbReference type="ARBA" id="ARBA00022989"/>
    </source>
</evidence>
<dbReference type="AlphaFoldDB" id="A0A0F5K4Y0"/>
<keyword evidence="10" id="KW-1185">Reference proteome</keyword>
<evidence type="ECO:0000256" key="7">
    <source>
        <dbReference type="RuleBase" id="RU363032"/>
    </source>
</evidence>
<name>A0A0F5K4Y0_9BURK</name>
<comment type="similarity">
    <text evidence="7">Belongs to the binding-protein-dependent transport system permease family.</text>
</comment>
<dbReference type="PATRIC" id="fig|28092.6.peg.908"/>
<feature type="transmembrane region" description="Helical" evidence="7">
    <location>
        <begin position="220"/>
        <end position="249"/>
    </location>
</feature>
<dbReference type="InterPro" id="IPR035906">
    <property type="entry name" value="MetI-like_sf"/>
</dbReference>
<feature type="transmembrane region" description="Helical" evidence="7">
    <location>
        <begin position="37"/>
        <end position="58"/>
    </location>
</feature>
<reference evidence="9 10" key="1">
    <citation type="submission" date="2015-03" db="EMBL/GenBank/DDBJ databases">
        <title>Draft Genome Sequence of Burkholderia andropogonis type strain ICMP2807, isolated from Sorghum bicolor.</title>
        <authorList>
            <person name="Lopes-Santos L."/>
            <person name="Castro D.B."/>
            <person name="Ottoboni L.M."/>
            <person name="Park D."/>
            <person name="Weirc B.S."/>
            <person name="Destefano S.A."/>
        </authorList>
    </citation>
    <scope>NUCLEOTIDE SEQUENCE [LARGE SCALE GENOMIC DNA]</scope>
    <source>
        <strain evidence="9 10">ICMP2807</strain>
    </source>
</reference>
<dbReference type="Gene3D" id="1.10.3720.10">
    <property type="entry name" value="MetI-like"/>
    <property type="match status" value="1"/>
</dbReference>
<dbReference type="InterPro" id="IPR000515">
    <property type="entry name" value="MetI-like"/>
</dbReference>
<keyword evidence="6 7" id="KW-0472">Membrane</keyword>
<dbReference type="InterPro" id="IPR025966">
    <property type="entry name" value="OppC_N"/>
</dbReference>
<dbReference type="CDD" id="cd06261">
    <property type="entry name" value="TM_PBP2"/>
    <property type="match status" value="1"/>
</dbReference>
<evidence type="ECO:0000259" key="8">
    <source>
        <dbReference type="PROSITE" id="PS50928"/>
    </source>
</evidence>
<evidence type="ECO:0000256" key="4">
    <source>
        <dbReference type="ARBA" id="ARBA00022692"/>
    </source>
</evidence>
<protein>
    <submittedName>
        <fullName evidence="9">Peptide transporter</fullName>
    </submittedName>
</protein>
<sequence>MSRLQPSVDAAFPAAEQGGLRLRARDFVRQFSTNRGAVVACLLLVLLVLAAVFAPWIVPHDPIVQYREAIQQPPVWEVHGSTRFLLGTDEAGRDILSRLLYGARLSLLIGLLSVFMAMIPGTILGLIAAFYPRWMDAPVMRLMDILLALPSLLLAVAVVAVLGPGLVNTMMAIGIVGLPAFTRLTRAAAQSELQKDYVTASRLAGAGTLRLMFSQVLPNCAAPLLVQAALSFSTAILDAAALGFLGLGVQPPSAEWGAMLSSARDYIDSAWWIVTMPGLAILVTVLAINLFGDGLRDALDPKLRRLR</sequence>
<keyword evidence="3" id="KW-1003">Cell membrane</keyword>
<proteinExistence type="inferred from homology"/>
<dbReference type="EMBL" id="LAQU01000003">
    <property type="protein sequence ID" value="KKB64582.1"/>
    <property type="molecule type" value="Genomic_DNA"/>
</dbReference>
<feature type="domain" description="ABC transmembrane type-1" evidence="8">
    <location>
        <begin position="103"/>
        <end position="292"/>
    </location>
</feature>
<keyword evidence="4 7" id="KW-0812">Transmembrane</keyword>
<evidence type="ECO:0000256" key="3">
    <source>
        <dbReference type="ARBA" id="ARBA00022475"/>
    </source>
</evidence>
<evidence type="ECO:0000313" key="10">
    <source>
        <dbReference type="Proteomes" id="UP000033618"/>
    </source>
</evidence>
<evidence type="ECO:0000313" key="9">
    <source>
        <dbReference type="EMBL" id="KKB64582.1"/>
    </source>
</evidence>
<dbReference type="Pfam" id="PF12911">
    <property type="entry name" value="OppC_N"/>
    <property type="match status" value="1"/>
</dbReference>
<dbReference type="RefSeq" id="WP_024903406.1">
    <property type="nucleotide sequence ID" value="NZ_CADFGU010000005.1"/>
</dbReference>
<comment type="subcellular location">
    <subcellularLocation>
        <location evidence="1 7">Cell membrane</location>
        <topology evidence="1 7">Multi-pass membrane protein</topology>
    </subcellularLocation>
</comment>
<keyword evidence="5 7" id="KW-1133">Transmembrane helix</keyword>
<dbReference type="Proteomes" id="UP000033618">
    <property type="component" value="Unassembled WGS sequence"/>
</dbReference>
<comment type="caution">
    <text evidence="9">The sequence shown here is derived from an EMBL/GenBank/DDBJ whole genome shotgun (WGS) entry which is preliminary data.</text>
</comment>
<gene>
    <name evidence="9" type="ORF">WM40_03820</name>
</gene>
<dbReference type="PROSITE" id="PS50928">
    <property type="entry name" value="ABC_TM1"/>
    <property type="match status" value="1"/>
</dbReference>
<evidence type="ECO:0000256" key="1">
    <source>
        <dbReference type="ARBA" id="ARBA00004651"/>
    </source>
</evidence>
<dbReference type="PANTHER" id="PTHR43386:SF1">
    <property type="entry name" value="D,D-DIPEPTIDE TRANSPORT SYSTEM PERMEASE PROTEIN DDPC-RELATED"/>
    <property type="match status" value="1"/>
</dbReference>